<gene>
    <name evidence="2" type="ORF">LUA448_LOCUS13178</name>
</gene>
<evidence type="ECO:0000313" key="3">
    <source>
        <dbReference type="Proteomes" id="UP000663833"/>
    </source>
</evidence>
<proteinExistence type="predicted"/>
<accession>A0A817W845</accession>
<sequence>MHGKGKLDFADDNQYIGDWVDDRRTGQGVYSYANGDHSRSAITRFTYQINEQVSGQRKDNKMNGQGKFDFATGEQCIGDWLDDVRTGQGAYIFANKNRYDYYSTYAIGELFMGLFKDNKEHGKGTFVWGPESQCSGDEYTGDWVDGRRTGQGVYISANGNRYECRYSQIIR</sequence>
<evidence type="ECO:0008006" key="4">
    <source>
        <dbReference type="Google" id="ProtNLM"/>
    </source>
</evidence>
<dbReference type="Proteomes" id="UP000663833">
    <property type="component" value="Unassembled WGS sequence"/>
</dbReference>
<dbReference type="Gene3D" id="2.20.110.10">
    <property type="entry name" value="Histone H3 K4-specific methyltransferase SET7/9 N-terminal domain"/>
    <property type="match status" value="3"/>
</dbReference>
<reference evidence="2" key="1">
    <citation type="submission" date="2021-02" db="EMBL/GenBank/DDBJ databases">
        <authorList>
            <person name="Nowell W R."/>
        </authorList>
    </citation>
    <scope>NUCLEOTIDE SEQUENCE</scope>
</reference>
<dbReference type="AlphaFoldDB" id="A0A817W845"/>
<protein>
    <recommendedName>
        <fullName evidence="4">MORN repeat protein</fullName>
    </recommendedName>
</protein>
<dbReference type="Pfam" id="PF02493">
    <property type="entry name" value="MORN"/>
    <property type="match status" value="6"/>
</dbReference>
<dbReference type="SMART" id="SM00698">
    <property type="entry name" value="MORN"/>
    <property type="match status" value="4"/>
</dbReference>
<evidence type="ECO:0000313" key="2">
    <source>
        <dbReference type="EMBL" id="CAF3352348.1"/>
    </source>
</evidence>
<name>A0A817W845_9BILA</name>
<organism evidence="2 3">
    <name type="scientific">Rotaria socialis</name>
    <dbReference type="NCBI Taxonomy" id="392032"/>
    <lineage>
        <taxon>Eukaryota</taxon>
        <taxon>Metazoa</taxon>
        <taxon>Spiralia</taxon>
        <taxon>Gnathifera</taxon>
        <taxon>Rotifera</taxon>
        <taxon>Eurotatoria</taxon>
        <taxon>Bdelloidea</taxon>
        <taxon>Philodinida</taxon>
        <taxon>Philodinidae</taxon>
        <taxon>Rotaria</taxon>
    </lineage>
</organism>
<comment type="caution">
    <text evidence="2">The sequence shown here is derived from an EMBL/GenBank/DDBJ whole genome shotgun (WGS) entry which is preliminary data.</text>
</comment>
<dbReference type="SUPFAM" id="SSF82185">
    <property type="entry name" value="Histone H3 K4-specific methyltransferase SET7/9 N-terminal domain"/>
    <property type="match status" value="3"/>
</dbReference>
<dbReference type="InterPro" id="IPR003409">
    <property type="entry name" value="MORN"/>
</dbReference>
<dbReference type="EMBL" id="CAJNYD010001589">
    <property type="protein sequence ID" value="CAF3352348.1"/>
    <property type="molecule type" value="Genomic_DNA"/>
</dbReference>
<keyword evidence="1" id="KW-0677">Repeat</keyword>
<evidence type="ECO:0000256" key="1">
    <source>
        <dbReference type="ARBA" id="ARBA00022737"/>
    </source>
</evidence>
<dbReference type="PANTHER" id="PTHR43215:SF14">
    <property type="entry name" value="RADIAL SPOKE HEAD 1 HOMOLOG"/>
    <property type="match status" value="1"/>
</dbReference>
<dbReference type="PANTHER" id="PTHR43215">
    <property type="entry name" value="RADIAL SPOKE HEAD 1 HOMOLOG"/>
    <property type="match status" value="1"/>
</dbReference>